<organism evidence="1 2">
    <name type="scientific">Gossypium arboreum</name>
    <name type="common">Tree cotton</name>
    <name type="synonym">Gossypium nanking</name>
    <dbReference type="NCBI Taxonomy" id="29729"/>
    <lineage>
        <taxon>Eukaryota</taxon>
        <taxon>Viridiplantae</taxon>
        <taxon>Streptophyta</taxon>
        <taxon>Embryophyta</taxon>
        <taxon>Tracheophyta</taxon>
        <taxon>Spermatophyta</taxon>
        <taxon>Magnoliopsida</taxon>
        <taxon>eudicotyledons</taxon>
        <taxon>Gunneridae</taxon>
        <taxon>Pentapetalae</taxon>
        <taxon>rosids</taxon>
        <taxon>malvids</taxon>
        <taxon>Malvales</taxon>
        <taxon>Malvaceae</taxon>
        <taxon>Malvoideae</taxon>
        <taxon>Gossypium</taxon>
    </lineage>
</organism>
<evidence type="ECO:0000313" key="2">
    <source>
        <dbReference type="Proteomes" id="UP001358586"/>
    </source>
</evidence>
<dbReference type="Proteomes" id="UP001358586">
    <property type="component" value="Chromosome 1"/>
</dbReference>
<accession>A0ABR0R4J3</accession>
<name>A0ABR0R4J3_GOSAR</name>
<dbReference type="EMBL" id="JARKNE010000001">
    <property type="protein sequence ID" value="KAK5846449.1"/>
    <property type="molecule type" value="Genomic_DNA"/>
</dbReference>
<comment type="caution">
    <text evidence="1">The sequence shown here is derived from an EMBL/GenBank/DDBJ whole genome shotgun (WGS) entry which is preliminary data.</text>
</comment>
<reference evidence="1 2" key="1">
    <citation type="submission" date="2023-03" db="EMBL/GenBank/DDBJ databases">
        <title>WGS of Gossypium arboreum.</title>
        <authorList>
            <person name="Yu D."/>
        </authorList>
    </citation>
    <scope>NUCLEOTIDE SEQUENCE [LARGE SCALE GENOMIC DNA]</scope>
    <source>
        <tissue evidence="1">Leaf</tissue>
    </source>
</reference>
<gene>
    <name evidence="1" type="ORF">PVK06_002737</name>
</gene>
<evidence type="ECO:0000313" key="1">
    <source>
        <dbReference type="EMBL" id="KAK5846449.1"/>
    </source>
</evidence>
<sequence>MFGGYKLGLTLISALVGRCKLETYTFHLPCGECTITLEGVALQLVKGLVATTVSASQGGQLIYVPVGDEYWKIGRCEMLRCALVVYTTVQNARIRPSVVTVRVEATNFTAIARPERATQGEESADSAKRQRRLLHQLRRGHNHTMGSSSTSTEDAPSIITQYLDVDLEPRARTDADVCTTTNNDTDADAYATVLDDVDAQHFSDIPKI</sequence>
<keyword evidence="2" id="KW-1185">Reference proteome</keyword>
<proteinExistence type="predicted"/>
<protein>
    <recommendedName>
        <fullName evidence="3">Aminotransferase-like plant mobile domain-containing protein</fullName>
    </recommendedName>
</protein>
<evidence type="ECO:0008006" key="3">
    <source>
        <dbReference type="Google" id="ProtNLM"/>
    </source>
</evidence>